<evidence type="ECO:0000313" key="2">
    <source>
        <dbReference type="Proteomes" id="UP001153709"/>
    </source>
</evidence>
<accession>A0A9N9SUR5</accession>
<evidence type="ECO:0000313" key="1">
    <source>
        <dbReference type="EMBL" id="CAG9832259.1"/>
    </source>
</evidence>
<proteinExistence type="predicted"/>
<keyword evidence="2" id="KW-1185">Reference proteome</keyword>
<dbReference type="OrthoDB" id="125347at2759"/>
<dbReference type="EMBL" id="OU898278">
    <property type="protein sequence ID" value="CAG9832259.1"/>
    <property type="molecule type" value="Genomic_DNA"/>
</dbReference>
<gene>
    <name evidence="1" type="ORF">DIABBA_LOCUS5776</name>
</gene>
<protein>
    <submittedName>
        <fullName evidence="1">Uncharacterized protein</fullName>
    </submittedName>
</protein>
<sequence>MDLTDDDLTNDNLTDEEIVQAVMHEHQASEEVEDEEGNTVSQADARNALQLASLYIEQQNMSTVEDVMFIKKWRDYAFKKTMEYKKQKITEFF</sequence>
<organism evidence="1 2">
    <name type="scientific">Diabrotica balteata</name>
    <name type="common">Banded cucumber beetle</name>
    <dbReference type="NCBI Taxonomy" id="107213"/>
    <lineage>
        <taxon>Eukaryota</taxon>
        <taxon>Metazoa</taxon>
        <taxon>Ecdysozoa</taxon>
        <taxon>Arthropoda</taxon>
        <taxon>Hexapoda</taxon>
        <taxon>Insecta</taxon>
        <taxon>Pterygota</taxon>
        <taxon>Neoptera</taxon>
        <taxon>Endopterygota</taxon>
        <taxon>Coleoptera</taxon>
        <taxon>Polyphaga</taxon>
        <taxon>Cucujiformia</taxon>
        <taxon>Chrysomeloidea</taxon>
        <taxon>Chrysomelidae</taxon>
        <taxon>Galerucinae</taxon>
        <taxon>Diabroticina</taxon>
        <taxon>Diabroticites</taxon>
        <taxon>Diabrotica</taxon>
    </lineage>
</organism>
<dbReference type="AlphaFoldDB" id="A0A9N9SUR5"/>
<name>A0A9N9SUR5_DIABA</name>
<dbReference type="Proteomes" id="UP001153709">
    <property type="component" value="Chromosome 3"/>
</dbReference>
<reference evidence="1" key="1">
    <citation type="submission" date="2022-01" db="EMBL/GenBank/DDBJ databases">
        <authorList>
            <person name="King R."/>
        </authorList>
    </citation>
    <scope>NUCLEOTIDE SEQUENCE</scope>
</reference>